<dbReference type="EMBL" id="CP054038">
    <property type="protein sequence ID" value="QKJ19975.1"/>
    <property type="molecule type" value="Genomic_DNA"/>
</dbReference>
<evidence type="ECO:0000256" key="1">
    <source>
        <dbReference type="SAM" id="Phobius"/>
    </source>
</evidence>
<dbReference type="RefSeq" id="WP_172990411.1">
    <property type="nucleotide sequence ID" value="NZ_CP054038.1"/>
</dbReference>
<keyword evidence="2" id="KW-0418">Kinase</keyword>
<name>A0A7D4PN19_9MICO</name>
<proteinExistence type="predicted"/>
<dbReference type="AlphaFoldDB" id="A0A7D4PN19"/>
<dbReference type="GO" id="GO:0016301">
    <property type="term" value="F:kinase activity"/>
    <property type="evidence" value="ECO:0007669"/>
    <property type="project" value="UniProtKB-KW"/>
</dbReference>
<evidence type="ECO:0000313" key="3">
    <source>
        <dbReference type="Proteomes" id="UP000502498"/>
    </source>
</evidence>
<dbReference type="Proteomes" id="UP000502498">
    <property type="component" value="Chromosome"/>
</dbReference>
<accession>A0A7D4PN19</accession>
<feature type="transmembrane region" description="Helical" evidence="1">
    <location>
        <begin position="75"/>
        <end position="94"/>
    </location>
</feature>
<reference evidence="2 3" key="1">
    <citation type="submission" date="2020-05" db="EMBL/GenBank/DDBJ databases">
        <title>Strain PA2F3 complete genome.</title>
        <authorList>
            <person name="Kim Y.-S."/>
            <person name="Kim S.-J."/>
            <person name="Jung H.-k."/>
            <person name="Kim S.-E."/>
            <person name="Kim K.-H."/>
        </authorList>
    </citation>
    <scope>NUCLEOTIDE SEQUENCE [LARGE SCALE GENOMIC DNA]</scope>
    <source>
        <strain evidence="2 3">PA2F3</strain>
    </source>
</reference>
<keyword evidence="1" id="KW-0472">Membrane</keyword>
<organism evidence="2 3">
    <name type="scientific">Microbacterium hominis</name>
    <dbReference type="NCBI Taxonomy" id="162426"/>
    <lineage>
        <taxon>Bacteria</taxon>
        <taxon>Bacillati</taxon>
        <taxon>Actinomycetota</taxon>
        <taxon>Actinomycetes</taxon>
        <taxon>Micrococcales</taxon>
        <taxon>Microbacteriaceae</taxon>
        <taxon>Microbacterium</taxon>
    </lineage>
</organism>
<gene>
    <name evidence="2" type="ORF">HQM25_11820</name>
</gene>
<keyword evidence="2" id="KW-0808">Transferase</keyword>
<keyword evidence="1" id="KW-0812">Transmembrane</keyword>
<feature type="transmembrane region" description="Helical" evidence="1">
    <location>
        <begin position="43"/>
        <end position="63"/>
    </location>
</feature>
<evidence type="ECO:0000313" key="2">
    <source>
        <dbReference type="EMBL" id="QKJ19975.1"/>
    </source>
</evidence>
<sequence length="126" mass="12422">MNRTRAFAWTAATLLGVEAAGLLAIAVWQVVALVGGDVASLPSALALIVITLVGVTAVASFAYGAARGLSWGRSGGIVTQLLILAVALGALTGAYAAPGIALALAAPAVVTLVALVLSARRSRSAD</sequence>
<protein>
    <submittedName>
        <fullName evidence="2">Histidine kinase</fullName>
    </submittedName>
</protein>
<feature type="transmembrane region" description="Helical" evidence="1">
    <location>
        <begin position="100"/>
        <end position="119"/>
    </location>
</feature>
<keyword evidence="1" id="KW-1133">Transmembrane helix</keyword>